<feature type="active site" evidence="5 6">
    <location>
        <position position="181"/>
    </location>
</feature>
<dbReference type="SUPFAM" id="SSF52172">
    <property type="entry name" value="CheY-like"/>
    <property type="match status" value="1"/>
</dbReference>
<name>A0A5M8FI82_9GAMM</name>
<dbReference type="Pfam" id="PF00072">
    <property type="entry name" value="Response_reg"/>
    <property type="match status" value="1"/>
</dbReference>
<dbReference type="GO" id="GO:0008984">
    <property type="term" value="F:protein-glutamate methylesterase activity"/>
    <property type="evidence" value="ECO:0007669"/>
    <property type="project" value="UniProtKB-UniRule"/>
</dbReference>
<dbReference type="PIRSF" id="PIRSF000876">
    <property type="entry name" value="RR_chemtxs_CheB"/>
    <property type="match status" value="1"/>
</dbReference>
<dbReference type="CDD" id="cd16432">
    <property type="entry name" value="CheB_Rec"/>
    <property type="match status" value="1"/>
</dbReference>
<dbReference type="OrthoDB" id="9793421at2"/>
<dbReference type="Proteomes" id="UP000322981">
    <property type="component" value="Unassembled WGS sequence"/>
</dbReference>
<dbReference type="PANTHER" id="PTHR42872:SF6">
    <property type="entry name" value="PROTEIN-GLUTAMATE METHYLESTERASE_PROTEIN-GLUTAMINE GLUTAMINASE"/>
    <property type="match status" value="1"/>
</dbReference>
<dbReference type="PANTHER" id="PTHR42872">
    <property type="entry name" value="PROTEIN-GLUTAMATE METHYLESTERASE/PROTEIN-GLUTAMINE GLUTAMINASE"/>
    <property type="match status" value="1"/>
</dbReference>
<dbReference type="GO" id="GO:0005737">
    <property type="term" value="C:cytoplasm"/>
    <property type="evidence" value="ECO:0007669"/>
    <property type="project" value="UniProtKB-SubCell"/>
</dbReference>
<dbReference type="InterPro" id="IPR000673">
    <property type="entry name" value="Sig_transdc_resp-reg_Me-estase"/>
</dbReference>
<evidence type="ECO:0000256" key="3">
    <source>
        <dbReference type="ARBA" id="ARBA00022801"/>
    </source>
</evidence>
<comment type="caution">
    <text evidence="10">The sequence shown here is derived from an EMBL/GenBank/DDBJ whole genome shotgun (WGS) entry which is preliminary data.</text>
</comment>
<evidence type="ECO:0000313" key="10">
    <source>
        <dbReference type="EMBL" id="KAA6184618.1"/>
    </source>
</evidence>
<evidence type="ECO:0000313" key="11">
    <source>
        <dbReference type="Proteomes" id="UP000322981"/>
    </source>
</evidence>
<dbReference type="RefSeq" id="WP_150093553.1">
    <property type="nucleotide sequence ID" value="NZ_JBFUOH010000035.1"/>
</dbReference>
<keyword evidence="2 5" id="KW-0145">Chemotaxis</keyword>
<comment type="domain">
    <text evidence="5">Contains a C-terminal catalytic domain, and an N-terminal region which modulates catalytic activity.</text>
</comment>
<evidence type="ECO:0000256" key="5">
    <source>
        <dbReference type="HAMAP-Rule" id="MF_00099"/>
    </source>
</evidence>
<dbReference type="Gene3D" id="3.40.50.2300">
    <property type="match status" value="1"/>
</dbReference>
<keyword evidence="1 5" id="KW-0963">Cytoplasm</keyword>
<dbReference type="AlphaFoldDB" id="A0A5M8FI82"/>
<comment type="function">
    <text evidence="5">Involved in chemotaxis. Part of a chemotaxis signal transduction system that modulates chemotaxis in response to various stimuli. Catalyzes the demethylation of specific methylglutamate residues introduced into the chemoreceptors (methyl-accepting chemotaxis proteins or MCP) by CheR. Also mediates the irreversible deamidation of specific glutamine residues to glutamic acid.</text>
</comment>
<dbReference type="GO" id="GO:0006935">
    <property type="term" value="P:chemotaxis"/>
    <property type="evidence" value="ECO:0007669"/>
    <property type="project" value="UniProtKB-UniRule"/>
</dbReference>
<evidence type="ECO:0000259" key="9">
    <source>
        <dbReference type="PROSITE" id="PS50122"/>
    </source>
</evidence>
<evidence type="ECO:0000256" key="4">
    <source>
        <dbReference type="ARBA" id="ARBA00048267"/>
    </source>
</evidence>
<dbReference type="InterPro" id="IPR035909">
    <property type="entry name" value="CheB_C"/>
</dbReference>
<evidence type="ECO:0000256" key="7">
    <source>
        <dbReference type="PROSITE-ProRule" id="PRU00169"/>
    </source>
</evidence>
<feature type="domain" description="CheB-type methylesterase" evidence="9">
    <location>
        <begin position="170"/>
        <end position="359"/>
    </location>
</feature>
<dbReference type="EC" id="3.1.1.61" evidence="5"/>
<dbReference type="InterPro" id="IPR001789">
    <property type="entry name" value="Sig_transdc_resp-reg_receiver"/>
</dbReference>
<keyword evidence="3 5" id="KW-0378">Hydrolase</keyword>
<comment type="catalytic activity">
    <reaction evidence="4 5">
        <text>[protein]-L-glutamate 5-O-methyl ester + H2O = L-glutamyl-[protein] + methanol + H(+)</text>
        <dbReference type="Rhea" id="RHEA:23236"/>
        <dbReference type="Rhea" id="RHEA-COMP:10208"/>
        <dbReference type="Rhea" id="RHEA-COMP:10311"/>
        <dbReference type="ChEBI" id="CHEBI:15377"/>
        <dbReference type="ChEBI" id="CHEBI:15378"/>
        <dbReference type="ChEBI" id="CHEBI:17790"/>
        <dbReference type="ChEBI" id="CHEBI:29973"/>
        <dbReference type="ChEBI" id="CHEBI:82795"/>
        <dbReference type="EC" id="3.1.1.61"/>
    </reaction>
</comment>
<accession>A0A5M8FI82</accession>
<evidence type="ECO:0000256" key="2">
    <source>
        <dbReference type="ARBA" id="ARBA00022500"/>
    </source>
</evidence>
<dbReference type="GO" id="GO:0000156">
    <property type="term" value="F:phosphorelay response regulator activity"/>
    <property type="evidence" value="ECO:0007669"/>
    <property type="project" value="InterPro"/>
</dbReference>
<comment type="similarity">
    <text evidence="5">Belongs to the CheB family.</text>
</comment>
<dbReference type="EC" id="3.5.1.44" evidence="5"/>
<comment type="PTM">
    <text evidence="5">Phosphorylated by CheA. Phosphorylation of the N-terminal regulatory domain activates the methylesterase activity.</text>
</comment>
<dbReference type="GO" id="GO:0050568">
    <property type="term" value="F:protein-glutamine glutaminase activity"/>
    <property type="evidence" value="ECO:0007669"/>
    <property type="project" value="UniProtKB-UniRule"/>
</dbReference>
<keyword evidence="11" id="KW-1185">Reference proteome</keyword>
<proteinExistence type="inferred from homology"/>
<evidence type="ECO:0000256" key="1">
    <source>
        <dbReference type="ARBA" id="ARBA00022490"/>
    </source>
</evidence>
<dbReference type="PROSITE" id="PS50110">
    <property type="entry name" value="RESPONSE_REGULATORY"/>
    <property type="match status" value="1"/>
</dbReference>
<comment type="catalytic activity">
    <reaction evidence="5">
        <text>L-glutaminyl-[protein] + H2O = L-glutamyl-[protein] + NH4(+)</text>
        <dbReference type="Rhea" id="RHEA:16441"/>
        <dbReference type="Rhea" id="RHEA-COMP:10207"/>
        <dbReference type="Rhea" id="RHEA-COMP:10208"/>
        <dbReference type="ChEBI" id="CHEBI:15377"/>
        <dbReference type="ChEBI" id="CHEBI:28938"/>
        <dbReference type="ChEBI" id="CHEBI:29973"/>
        <dbReference type="ChEBI" id="CHEBI:30011"/>
        <dbReference type="EC" id="3.5.1.44"/>
    </reaction>
</comment>
<dbReference type="Pfam" id="PF01339">
    <property type="entry name" value="CheB_methylest"/>
    <property type="match status" value="1"/>
</dbReference>
<reference evidence="10 11" key="1">
    <citation type="submission" date="2019-09" db="EMBL/GenBank/DDBJ databases">
        <title>Whole-genome sequence of the purple sulfur bacterium Thiohalocapsa marina DSM 19078.</title>
        <authorList>
            <person name="Kyndt J.A."/>
            <person name="Meyer T.E."/>
        </authorList>
    </citation>
    <scope>NUCLEOTIDE SEQUENCE [LARGE SCALE GENOMIC DNA]</scope>
    <source>
        <strain evidence="10 11">DSM 19078</strain>
    </source>
</reference>
<dbReference type="HAMAP" id="MF_00099">
    <property type="entry name" value="CheB_chemtxs"/>
    <property type="match status" value="1"/>
</dbReference>
<feature type="active site" evidence="5 6">
    <location>
        <position position="208"/>
    </location>
</feature>
<dbReference type="SUPFAM" id="SSF52738">
    <property type="entry name" value="Methylesterase CheB, C-terminal domain"/>
    <property type="match status" value="1"/>
</dbReference>
<gene>
    <name evidence="5" type="primary">cheB</name>
    <name evidence="10" type="ORF">F2Q65_11630</name>
</gene>
<dbReference type="CDD" id="cd17541">
    <property type="entry name" value="REC_CheB-like"/>
    <property type="match status" value="1"/>
</dbReference>
<protein>
    <recommendedName>
        <fullName evidence="5">Protein-glutamate methylesterase/protein-glutamine glutaminase</fullName>
        <ecNumber evidence="5">3.1.1.61</ecNumber>
        <ecNumber evidence="5">3.5.1.44</ecNumber>
    </recommendedName>
</protein>
<comment type="subcellular location">
    <subcellularLocation>
        <location evidence="5">Cytoplasm</location>
    </subcellularLocation>
</comment>
<keyword evidence="5 7" id="KW-0597">Phosphoprotein</keyword>
<feature type="modified residue" description="4-aspartylphosphate" evidence="5 7">
    <location>
        <position position="68"/>
    </location>
</feature>
<feature type="domain" description="Response regulatory" evidence="8">
    <location>
        <begin position="17"/>
        <end position="135"/>
    </location>
</feature>
<sequence>MATQAPPNPDPPTRPIRVMLVDDSATELYLLERLIASAADLTLVGTARDGREALALLPVLQPEVVCTDYHMPVMDGLELIVRAMDAHPCAFLVLSAAVQADQKDTIFKMLAAGAVDVIAKPQGHTGGLSPLEARALLERIRSIGGAQRARPRKAARALPPITRDSGRARPGQIALVAVGASTGGPQALSGLLAPLPRTFAAPIVCVQHISPGFLEGLVRWLQSHCRLKLGLAESGQRPEPGQVYFAPDGYHLTINPDGRLGFAPCVDGDLHCPRVDRLLQSVASVHGARGLGILLSGMGRDGAVGLKRMRDAGSPTIVQDEATSVIYGMPRAAVDLGAAEHVLPVDAIAPMLLRLVNRSPATRSL</sequence>
<dbReference type="EMBL" id="VWXX01000017">
    <property type="protein sequence ID" value="KAA6184618.1"/>
    <property type="molecule type" value="Genomic_DNA"/>
</dbReference>
<dbReference type="Gene3D" id="3.40.50.180">
    <property type="entry name" value="Methylesterase CheB, C-terminal domain"/>
    <property type="match status" value="1"/>
</dbReference>
<dbReference type="PROSITE" id="PS50122">
    <property type="entry name" value="CHEB"/>
    <property type="match status" value="1"/>
</dbReference>
<evidence type="ECO:0000256" key="6">
    <source>
        <dbReference type="PROSITE-ProRule" id="PRU00050"/>
    </source>
</evidence>
<evidence type="ECO:0000259" key="8">
    <source>
        <dbReference type="PROSITE" id="PS50110"/>
    </source>
</evidence>
<dbReference type="InterPro" id="IPR008248">
    <property type="entry name" value="CheB-like"/>
</dbReference>
<dbReference type="SMART" id="SM00448">
    <property type="entry name" value="REC"/>
    <property type="match status" value="1"/>
</dbReference>
<feature type="active site" evidence="5 6">
    <location>
        <position position="301"/>
    </location>
</feature>
<organism evidence="10 11">
    <name type="scientific">Thiohalocapsa marina</name>
    <dbReference type="NCBI Taxonomy" id="424902"/>
    <lineage>
        <taxon>Bacteria</taxon>
        <taxon>Pseudomonadati</taxon>
        <taxon>Pseudomonadota</taxon>
        <taxon>Gammaproteobacteria</taxon>
        <taxon>Chromatiales</taxon>
        <taxon>Chromatiaceae</taxon>
        <taxon>Thiohalocapsa</taxon>
    </lineage>
</organism>
<dbReference type="InterPro" id="IPR011006">
    <property type="entry name" value="CheY-like_superfamily"/>
</dbReference>